<dbReference type="OrthoDB" id="420380at2759"/>
<keyword evidence="2" id="KW-0479">Metal-binding</keyword>
<dbReference type="InterPro" id="IPR044862">
    <property type="entry name" value="Pro_4_hyd_alph_FE2OG_OXY"/>
</dbReference>
<protein>
    <submittedName>
        <fullName evidence="9">Transmembrane prolyl 4-hydroxylase-like</fullName>
    </submittedName>
</protein>
<evidence type="ECO:0000256" key="2">
    <source>
        <dbReference type="ARBA" id="ARBA00022723"/>
    </source>
</evidence>
<dbReference type="AlphaFoldDB" id="A0A6P8HTR1"/>
<sequence>MAEHRLVRIDGVKVGHVQEVELEEGRRYTMITKAMKPVMFEIPNFLSNDECDYIIKLANLTGLEQSVAGFIKDRYDGELDQQINAVDETRPAEGPDELRAEKFDWWDENNDSVIDEQEIIRFARNYDKLYLKKQEIQDMLKRIGFQGYKKCEITRKEFEERGIKKILAYMHFLKDKHPLHRHRLSDQTWLYRNMSDPVLSRLINRVTKLTRLPRKFVRASEAIQVVRYQQNGHYHAHMDSTPIRNDELYCCHQNLYKKKECKLCRFITILYYLNDVESGGETAFPIADQDTRPLDKRLVDPGISHDELNLTEHCQNASLVLPPKKGTAVMWYNHYVDTDSGYLGDLDEFSVHGGCDIKKGMKWIANNWINAPVAKTAHIKSIYDVDDH</sequence>
<evidence type="ECO:0000313" key="8">
    <source>
        <dbReference type="Proteomes" id="UP000515163"/>
    </source>
</evidence>
<dbReference type="GO" id="GO:0005783">
    <property type="term" value="C:endoplasmic reticulum"/>
    <property type="evidence" value="ECO:0007669"/>
    <property type="project" value="TreeGrafter"/>
</dbReference>
<comment type="cofactor">
    <cofactor evidence="1">
        <name>L-ascorbate</name>
        <dbReference type="ChEBI" id="CHEBI:38290"/>
    </cofactor>
</comment>
<evidence type="ECO:0000256" key="3">
    <source>
        <dbReference type="ARBA" id="ARBA00022896"/>
    </source>
</evidence>
<dbReference type="InterPro" id="IPR006620">
    <property type="entry name" value="Pro_4_hyd_alph"/>
</dbReference>
<keyword evidence="3" id="KW-0847">Vitamin C</keyword>
<dbReference type="Gene3D" id="2.60.120.620">
    <property type="entry name" value="q2cbj1_9rhob like domain"/>
    <property type="match status" value="1"/>
</dbReference>
<reference evidence="9" key="1">
    <citation type="submission" date="2025-08" db="UniProtKB">
        <authorList>
            <consortium name="RefSeq"/>
        </authorList>
    </citation>
    <scope>IDENTIFICATION</scope>
    <source>
        <tissue evidence="9">Tentacle</tissue>
    </source>
</reference>
<dbReference type="Pfam" id="PF13640">
    <property type="entry name" value="2OG-FeII_Oxy_3"/>
    <property type="match status" value="1"/>
</dbReference>
<dbReference type="InParanoid" id="A0A6P8HTR1"/>
<dbReference type="PANTHER" id="PTHR10869:SF246">
    <property type="entry name" value="TRANSMEMBRANE PROLYL 4-HYDROXYLASE"/>
    <property type="match status" value="1"/>
</dbReference>
<dbReference type="PANTHER" id="PTHR10869">
    <property type="entry name" value="PROLYL 4-HYDROXYLASE ALPHA SUBUNIT"/>
    <property type="match status" value="1"/>
</dbReference>
<dbReference type="InterPro" id="IPR011992">
    <property type="entry name" value="EF-hand-dom_pair"/>
</dbReference>
<dbReference type="SMART" id="SM00702">
    <property type="entry name" value="P4Hc"/>
    <property type="match status" value="1"/>
</dbReference>
<organism evidence="8 9">
    <name type="scientific">Actinia tenebrosa</name>
    <name type="common">Australian red waratah sea anemone</name>
    <dbReference type="NCBI Taxonomy" id="6105"/>
    <lineage>
        <taxon>Eukaryota</taxon>
        <taxon>Metazoa</taxon>
        <taxon>Cnidaria</taxon>
        <taxon>Anthozoa</taxon>
        <taxon>Hexacorallia</taxon>
        <taxon>Actiniaria</taxon>
        <taxon>Actiniidae</taxon>
        <taxon>Actinia</taxon>
    </lineage>
</organism>
<dbReference type="GeneID" id="116292789"/>
<dbReference type="KEGG" id="aten:116292789"/>
<gene>
    <name evidence="9" type="primary">LOC116292789</name>
</gene>
<keyword evidence="5" id="KW-0560">Oxidoreductase</keyword>
<dbReference type="GO" id="GO:0004656">
    <property type="term" value="F:procollagen-proline 4-dioxygenase activity"/>
    <property type="evidence" value="ECO:0007669"/>
    <property type="project" value="TreeGrafter"/>
</dbReference>
<evidence type="ECO:0000256" key="6">
    <source>
        <dbReference type="ARBA" id="ARBA00023004"/>
    </source>
</evidence>
<evidence type="ECO:0000256" key="5">
    <source>
        <dbReference type="ARBA" id="ARBA00023002"/>
    </source>
</evidence>
<dbReference type="SUPFAM" id="SSF47473">
    <property type="entry name" value="EF-hand"/>
    <property type="match status" value="1"/>
</dbReference>
<evidence type="ECO:0000256" key="4">
    <source>
        <dbReference type="ARBA" id="ARBA00022964"/>
    </source>
</evidence>
<evidence type="ECO:0000256" key="1">
    <source>
        <dbReference type="ARBA" id="ARBA00001961"/>
    </source>
</evidence>
<evidence type="ECO:0000259" key="7">
    <source>
        <dbReference type="PROSITE" id="PS51471"/>
    </source>
</evidence>
<dbReference type="InterPro" id="IPR005123">
    <property type="entry name" value="Oxoglu/Fe-dep_dioxygenase_dom"/>
</dbReference>
<accession>A0A6P8HTR1</accession>
<dbReference type="GO" id="GO:0031418">
    <property type="term" value="F:L-ascorbic acid binding"/>
    <property type="evidence" value="ECO:0007669"/>
    <property type="project" value="UniProtKB-KW"/>
</dbReference>
<name>A0A6P8HTR1_ACTTE</name>
<proteinExistence type="predicted"/>
<dbReference type="PROSITE" id="PS51471">
    <property type="entry name" value="FE2OG_OXY"/>
    <property type="match status" value="1"/>
</dbReference>
<dbReference type="InterPro" id="IPR045054">
    <property type="entry name" value="P4HA-like"/>
</dbReference>
<evidence type="ECO:0000313" key="9">
    <source>
        <dbReference type="RefSeq" id="XP_031556002.1"/>
    </source>
</evidence>
<keyword evidence="6" id="KW-0408">Iron</keyword>
<keyword evidence="4" id="KW-0223">Dioxygenase</keyword>
<dbReference type="GO" id="GO:0005506">
    <property type="term" value="F:iron ion binding"/>
    <property type="evidence" value="ECO:0007669"/>
    <property type="project" value="InterPro"/>
</dbReference>
<dbReference type="RefSeq" id="XP_031556002.1">
    <property type="nucleotide sequence ID" value="XM_031700142.1"/>
</dbReference>
<dbReference type="Proteomes" id="UP000515163">
    <property type="component" value="Unplaced"/>
</dbReference>
<keyword evidence="8" id="KW-1185">Reference proteome</keyword>
<feature type="domain" description="Fe2OG dioxygenase" evidence="7">
    <location>
        <begin position="218"/>
        <end position="371"/>
    </location>
</feature>